<feature type="region of interest" description="Disordered" evidence="1">
    <location>
        <begin position="334"/>
        <end position="396"/>
    </location>
</feature>
<evidence type="ECO:0000313" key="5">
    <source>
        <dbReference type="Proteomes" id="UP000639643"/>
    </source>
</evidence>
<feature type="transmembrane region" description="Helical" evidence="2">
    <location>
        <begin position="227"/>
        <end position="253"/>
    </location>
</feature>
<keyword evidence="3" id="KW-0732">Signal</keyword>
<feature type="chain" id="PRO_5034609710" evidence="3">
    <location>
        <begin position="20"/>
        <end position="396"/>
    </location>
</feature>
<keyword evidence="2" id="KW-1133">Transmembrane helix</keyword>
<gene>
    <name evidence="4" type="ORF">CMUS01_06053</name>
</gene>
<feature type="signal peptide" evidence="3">
    <location>
        <begin position="1"/>
        <end position="19"/>
    </location>
</feature>
<name>A0A8H6NJG2_9PEZI</name>
<keyword evidence="5" id="KW-1185">Reference proteome</keyword>
<evidence type="ECO:0000256" key="3">
    <source>
        <dbReference type="SAM" id="SignalP"/>
    </source>
</evidence>
<comment type="caution">
    <text evidence="4">The sequence shown here is derived from an EMBL/GenBank/DDBJ whole genome shotgun (WGS) entry which is preliminary data.</text>
</comment>
<evidence type="ECO:0000256" key="1">
    <source>
        <dbReference type="SAM" id="MobiDB-lite"/>
    </source>
</evidence>
<keyword evidence="2" id="KW-0812">Transmembrane</keyword>
<feature type="region of interest" description="Disordered" evidence="1">
    <location>
        <begin position="180"/>
        <end position="223"/>
    </location>
</feature>
<dbReference type="Proteomes" id="UP000639643">
    <property type="component" value="Unassembled WGS sequence"/>
</dbReference>
<feature type="compositionally biased region" description="Low complexity" evidence="1">
    <location>
        <begin position="182"/>
        <end position="223"/>
    </location>
</feature>
<dbReference type="EMBL" id="WIGM01000191">
    <property type="protein sequence ID" value="KAF6834736.1"/>
    <property type="molecule type" value="Genomic_DNA"/>
</dbReference>
<protein>
    <submittedName>
        <fullName evidence="4">Uncharacterized protein</fullName>
    </submittedName>
</protein>
<feature type="compositionally biased region" description="Pro residues" evidence="1">
    <location>
        <begin position="345"/>
        <end position="369"/>
    </location>
</feature>
<dbReference type="OrthoDB" id="4848805at2759"/>
<evidence type="ECO:0000256" key="2">
    <source>
        <dbReference type="SAM" id="Phobius"/>
    </source>
</evidence>
<proteinExistence type="predicted"/>
<reference evidence="4" key="1">
    <citation type="journal article" date="2020" name="Phytopathology">
        <title>Genome Sequence Resources of Colletotrichum truncatum, C. plurivorum, C. musicola, and C. sojae: Four Species Pathogenic to Soybean (Glycine max).</title>
        <authorList>
            <person name="Rogerio F."/>
            <person name="Boufleur T.R."/>
            <person name="Ciampi-Guillardi M."/>
            <person name="Sukno S.A."/>
            <person name="Thon M.R."/>
            <person name="Massola Junior N.S."/>
            <person name="Baroncelli R."/>
        </authorList>
    </citation>
    <scope>NUCLEOTIDE SEQUENCE</scope>
    <source>
        <strain evidence="4">LFN0074</strain>
    </source>
</reference>
<dbReference type="AlphaFoldDB" id="A0A8H6NJG2"/>
<keyword evidence="2" id="KW-0472">Membrane</keyword>
<sequence>MVAVTTLLSLAGFLLPTLAIKNGRHEMEFAAQTVLPRHDEVGDWSIAPTPPPNPRFAAMALKRQAGGPTCGYYEFNSEAYDCFTNQQCVTSGSYFACTGGSSPYTSCLDGFNSICSQSAQGLAHKLYISNPEKNSNFNTDFPLCVTALKPLATGAIPTITGFRCGNNKAKGKKLLLETTGRTTSSTSALPSSNSPSTTTSPPSTTISPFPATSTAVDTDSDSSGAPVGAIVGGVVGGLLIVGLSAFAIVWLVIRSGRKDASPPPPAAGGAPSMMSQPYTYSAMPPHGGMQMEPMSPAPAPAYDGFKGHYQTTSAVALPDGYHPSQGPFVPGVGDGMYQHAAPAPSLSPAPPSSHGPSPAPMIAHSPPPGGLDMRRVSEVPAINPAGMGNNASELPS</sequence>
<organism evidence="4 5">
    <name type="scientific">Colletotrichum musicola</name>
    <dbReference type="NCBI Taxonomy" id="2175873"/>
    <lineage>
        <taxon>Eukaryota</taxon>
        <taxon>Fungi</taxon>
        <taxon>Dikarya</taxon>
        <taxon>Ascomycota</taxon>
        <taxon>Pezizomycotina</taxon>
        <taxon>Sordariomycetes</taxon>
        <taxon>Hypocreomycetidae</taxon>
        <taxon>Glomerellales</taxon>
        <taxon>Glomerellaceae</taxon>
        <taxon>Colletotrichum</taxon>
        <taxon>Colletotrichum orchidearum species complex</taxon>
    </lineage>
</organism>
<accession>A0A8H6NJG2</accession>
<evidence type="ECO:0000313" key="4">
    <source>
        <dbReference type="EMBL" id="KAF6834736.1"/>
    </source>
</evidence>